<feature type="transmembrane region" description="Helical" evidence="10">
    <location>
        <begin position="295"/>
        <end position="313"/>
    </location>
</feature>
<dbReference type="InterPro" id="IPR003439">
    <property type="entry name" value="ABC_transporter-like_ATP-bd"/>
</dbReference>
<evidence type="ECO:0000256" key="1">
    <source>
        <dbReference type="ARBA" id="ARBA00004651"/>
    </source>
</evidence>
<dbReference type="Pfam" id="PF00005">
    <property type="entry name" value="ABC_tran"/>
    <property type="match status" value="1"/>
</dbReference>
<dbReference type="GO" id="GO:0005524">
    <property type="term" value="F:ATP binding"/>
    <property type="evidence" value="ECO:0007669"/>
    <property type="project" value="UniProtKB-KW"/>
</dbReference>
<dbReference type="PROSITE" id="PS50929">
    <property type="entry name" value="ABC_TM1F"/>
    <property type="match status" value="1"/>
</dbReference>
<feature type="transmembrane region" description="Helical" evidence="10">
    <location>
        <begin position="176"/>
        <end position="195"/>
    </location>
</feature>
<feature type="domain" description="ABC transmembrane type-1" evidence="12">
    <location>
        <begin position="30"/>
        <end position="276"/>
    </location>
</feature>
<keyword evidence="8 10" id="KW-0472">Membrane</keyword>
<dbReference type="PANTHER" id="PTHR43394">
    <property type="entry name" value="ATP-DEPENDENT PERMEASE MDL1, MITOCHONDRIAL"/>
    <property type="match status" value="1"/>
</dbReference>
<dbReference type="GO" id="GO:0015421">
    <property type="term" value="F:ABC-type oligopeptide transporter activity"/>
    <property type="evidence" value="ECO:0007669"/>
    <property type="project" value="TreeGrafter"/>
</dbReference>
<evidence type="ECO:0000256" key="5">
    <source>
        <dbReference type="ARBA" id="ARBA00022741"/>
    </source>
</evidence>
<dbReference type="InterPro" id="IPR003593">
    <property type="entry name" value="AAA+_ATPase"/>
</dbReference>
<name>A0A7S7AWS2_9SPIR</name>
<dbReference type="SMART" id="SM00382">
    <property type="entry name" value="AAA"/>
    <property type="match status" value="1"/>
</dbReference>
<evidence type="ECO:0000256" key="9">
    <source>
        <dbReference type="SAM" id="MobiDB-lite"/>
    </source>
</evidence>
<evidence type="ECO:0000256" key="3">
    <source>
        <dbReference type="ARBA" id="ARBA00022475"/>
    </source>
</evidence>
<keyword evidence="3" id="KW-1003">Cell membrane</keyword>
<keyword evidence="7 10" id="KW-1133">Transmembrane helix</keyword>
<feature type="domain" description="ABC transporter" evidence="11">
    <location>
        <begin position="405"/>
        <end position="640"/>
    </location>
</feature>
<dbReference type="PROSITE" id="PS00211">
    <property type="entry name" value="ABC_TRANSPORTER_1"/>
    <property type="match status" value="1"/>
</dbReference>
<evidence type="ECO:0000256" key="2">
    <source>
        <dbReference type="ARBA" id="ARBA00022448"/>
    </source>
</evidence>
<keyword evidence="4 10" id="KW-0812">Transmembrane</keyword>
<dbReference type="PANTHER" id="PTHR43394:SF1">
    <property type="entry name" value="ATP-BINDING CASSETTE SUB-FAMILY B MEMBER 10, MITOCHONDRIAL"/>
    <property type="match status" value="1"/>
</dbReference>
<dbReference type="Proteomes" id="UP000593915">
    <property type="component" value="Chromosome"/>
</dbReference>
<feature type="transmembrane region" description="Helical" evidence="10">
    <location>
        <begin position="26"/>
        <end position="51"/>
    </location>
</feature>
<sequence>MKQTKKQERPKSVVSRILAYAGKHKIFIYFSLFLSALSTIAMLVPYITVFYVMREIISVYGTGNLADIHRILVYGLIALASAAAGFLLYFGALMCSHITAFNLMGNLTMRLTETFARLPVGWHTVHASGTVRKVFEKNVGSLEGLIAHMLPDTVQNIVSPLALLFLMFFYDWRFGLISLLPLVIAFVLQSALMGLSRKTNFMQNYENALEKMNSAGTEYIRGIAVIKTFNQSVHRFKDFYSSIINYRNYVLAYSMSWENGYSIFLSLLKAGFVFLVPAALLLPSSASTGETYIRFLYGFIFYLSLSPVMYTMMMKIMYGSQLKIQGGEALNRIEAILNEKPVPEPESSVMPVRFDIAFKDVVFSYKDTGAVQTGGTAENGGNAKPAENSVWDKDSVPPGGTDAGAQEEAAAKSPTAAFRHTINGITLTVPEHSFTALVGPSGGGKTTLVNLLGRFWELDSGSIAIGGVNITDIKTDDLMHLIAFVFQENKLFKESIFENIRYGKKDASREEVLEVLRKAECMDIIEKLPNGIDTVYGTQGTYLSGGEAQRLAIARALLQDAPIVVLDEATSFADAENEHKIKKTFSVLLKNKTVIMIAHRLSSVVNAENICLIDKGHIAEQGTHTELLARNGMYAKMWRNFQTGINWKLAGEGE</sequence>
<evidence type="ECO:0000259" key="11">
    <source>
        <dbReference type="PROSITE" id="PS50893"/>
    </source>
</evidence>
<evidence type="ECO:0000313" key="14">
    <source>
        <dbReference type="Proteomes" id="UP000593915"/>
    </source>
</evidence>
<feature type="region of interest" description="Disordered" evidence="9">
    <location>
        <begin position="373"/>
        <end position="413"/>
    </location>
</feature>
<dbReference type="EMBL" id="CP061839">
    <property type="protein sequence ID" value="QOW61595.1"/>
    <property type="molecule type" value="Genomic_DNA"/>
</dbReference>
<reference evidence="13 14" key="1">
    <citation type="submission" date="2020-09" db="EMBL/GenBank/DDBJ databases">
        <title>Characterization of Treponema spp. from bovine digital dermatitis in Korea.</title>
        <authorList>
            <person name="Espiritu H.M."/>
            <person name="Cho Y.I."/>
            <person name="Mamuad L."/>
        </authorList>
    </citation>
    <scope>NUCLEOTIDE SEQUENCE [LARGE SCALE GENOMIC DNA]</scope>
    <source>
        <strain evidence="13 14">KS1</strain>
    </source>
</reference>
<evidence type="ECO:0000256" key="10">
    <source>
        <dbReference type="SAM" id="Phobius"/>
    </source>
</evidence>
<dbReference type="AlphaFoldDB" id="A0A7S7AWS2"/>
<gene>
    <name evidence="13" type="ORF">IFE08_04195</name>
</gene>
<keyword evidence="5" id="KW-0547">Nucleotide-binding</keyword>
<dbReference type="GO" id="GO:0016887">
    <property type="term" value="F:ATP hydrolysis activity"/>
    <property type="evidence" value="ECO:0007669"/>
    <property type="project" value="InterPro"/>
</dbReference>
<evidence type="ECO:0000259" key="12">
    <source>
        <dbReference type="PROSITE" id="PS50929"/>
    </source>
</evidence>
<evidence type="ECO:0000256" key="7">
    <source>
        <dbReference type="ARBA" id="ARBA00022989"/>
    </source>
</evidence>
<dbReference type="Gene3D" id="1.20.1560.10">
    <property type="entry name" value="ABC transporter type 1, transmembrane domain"/>
    <property type="match status" value="1"/>
</dbReference>
<dbReference type="InterPro" id="IPR027417">
    <property type="entry name" value="P-loop_NTPase"/>
</dbReference>
<keyword evidence="2" id="KW-0813">Transport</keyword>
<evidence type="ECO:0000256" key="6">
    <source>
        <dbReference type="ARBA" id="ARBA00022840"/>
    </source>
</evidence>
<dbReference type="InterPro" id="IPR039421">
    <property type="entry name" value="Type_1_exporter"/>
</dbReference>
<organism evidence="13 14">
    <name type="scientific">Treponema pedis</name>
    <dbReference type="NCBI Taxonomy" id="409322"/>
    <lineage>
        <taxon>Bacteria</taxon>
        <taxon>Pseudomonadati</taxon>
        <taxon>Spirochaetota</taxon>
        <taxon>Spirochaetia</taxon>
        <taxon>Spirochaetales</taxon>
        <taxon>Treponemataceae</taxon>
        <taxon>Treponema</taxon>
    </lineage>
</organism>
<evidence type="ECO:0000256" key="4">
    <source>
        <dbReference type="ARBA" id="ARBA00022692"/>
    </source>
</evidence>
<dbReference type="GO" id="GO:0005886">
    <property type="term" value="C:plasma membrane"/>
    <property type="evidence" value="ECO:0007669"/>
    <property type="project" value="UniProtKB-SubCell"/>
</dbReference>
<protein>
    <submittedName>
        <fullName evidence="13">ABC transporter ATP-binding protein</fullName>
    </submittedName>
</protein>
<proteinExistence type="predicted"/>
<dbReference type="Gene3D" id="3.40.50.300">
    <property type="entry name" value="P-loop containing nucleotide triphosphate hydrolases"/>
    <property type="match status" value="1"/>
</dbReference>
<accession>A0A7S7AWS2</accession>
<dbReference type="FunFam" id="3.40.50.300:FF:000221">
    <property type="entry name" value="Multidrug ABC transporter ATP-binding protein"/>
    <property type="match status" value="1"/>
</dbReference>
<feature type="transmembrane region" description="Helical" evidence="10">
    <location>
        <begin position="71"/>
        <end position="94"/>
    </location>
</feature>
<dbReference type="SUPFAM" id="SSF52540">
    <property type="entry name" value="P-loop containing nucleoside triphosphate hydrolases"/>
    <property type="match status" value="1"/>
</dbReference>
<dbReference type="SUPFAM" id="SSF90123">
    <property type="entry name" value="ABC transporter transmembrane region"/>
    <property type="match status" value="1"/>
</dbReference>
<evidence type="ECO:0000256" key="8">
    <source>
        <dbReference type="ARBA" id="ARBA00023136"/>
    </source>
</evidence>
<keyword evidence="6 13" id="KW-0067">ATP-binding</keyword>
<dbReference type="InterPro" id="IPR011527">
    <property type="entry name" value="ABC1_TM_dom"/>
</dbReference>
<dbReference type="RefSeq" id="WP_194077090.1">
    <property type="nucleotide sequence ID" value="NZ_CP061839.1"/>
</dbReference>
<dbReference type="InterPro" id="IPR017871">
    <property type="entry name" value="ABC_transporter-like_CS"/>
</dbReference>
<dbReference type="PROSITE" id="PS50893">
    <property type="entry name" value="ABC_TRANSPORTER_2"/>
    <property type="match status" value="1"/>
</dbReference>
<feature type="transmembrane region" description="Helical" evidence="10">
    <location>
        <begin position="263"/>
        <end position="283"/>
    </location>
</feature>
<comment type="subcellular location">
    <subcellularLocation>
        <location evidence="1">Cell membrane</location>
        <topology evidence="1">Multi-pass membrane protein</topology>
    </subcellularLocation>
</comment>
<evidence type="ECO:0000313" key="13">
    <source>
        <dbReference type="EMBL" id="QOW61595.1"/>
    </source>
</evidence>
<dbReference type="InterPro" id="IPR036640">
    <property type="entry name" value="ABC1_TM_sf"/>
</dbReference>
<dbReference type="Pfam" id="PF00664">
    <property type="entry name" value="ABC_membrane"/>
    <property type="match status" value="1"/>
</dbReference>